<keyword evidence="2" id="KW-0067">ATP-binding</keyword>
<dbReference type="PANTHER" id="PTHR16305:SF35">
    <property type="entry name" value="TRANSCRIPTIONAL ACTIVATOR DOMAIN"/>
    <property type="match status" value="1"/>
</dbReference>
<keyword evidence="4" id="KW-0238">DNA-binding</keyword>
<dbReference type="GO" id="GO:0003677">
    <property type="term" value="F:DNA binding"/>
    <property type="evidence" value="ECO:0007669"/>
    <property type="project" value="UniProtKB-KW"/>
</dbReference>
<dbReference type="PANTHER" id="PTHR16305">
    <property type="entry name" value="TESTICULAR SOLUBLE ADENYLYL CYCLASE"/>
    <property type="match status" value="1"/>
</dbReference>
<proteinExistence type="predicted"/>
<dbReference type="AlphaFoldDB" id="A0A840XHY6"/>
<evidence type="ECO:0000313" key="5">
    <source>
        <dbReference type="Proteomes" id="UP000552883"/>
    </source>
</evidence>
<protein>
    <submittedName>
        <fullName evidence="4">DNA-binding CsgD family transcriptional regulator</fullName>
    </submittedName>
</protein>
<dbReference type="InterPro" id="IPR027417">
    <property type="entry name" value="P-loop_NTPase"/>
</dbReference>
<dbReference type="GO" id="GO:0005524">
    <property type="term" value="F:ATP binding"/>
    <property type="evidence" value="ECO:0007669"/>
    <property type="project" value="UniProtKB-KW"/>
</dbReference>
<evidence type="ECO:0000259" key="3">
    <source>
        <dbReference type="PROSITE" id="PS50043"/>
    </source>
</evidence>
<reference evidence="4 5" key="1">
    <citation type="submission" date="2020-08" db="EMBL/GenBank/DDBJ databases">
        <title>Sequencing the genomes of 1000 actinobacteria strains.</title>
        <authorList>
            <person name="Klenk H.-P."/>
        </authorList>
    </citation>
    <scope>NUCLEOTIDE SEQUENCE [LARGE SCALE GENOMIC DNA]</scope>
    <source>
        <strain evidence="4 5">DSM 23889</strain>
    </source>
</reference>
<evidence type="ECO:0000256" key="1">
    <source>
        <dbReference type="ARBA" id="ARBA00022741"/>
    </source>
</evidence>
<sequence>MPSWPIVARPAVVDALAEGLARRPARSHLLRGPSGVGKTTVAAAVAATLGAQGRTIVPVVALAELSEVPLGALAPLLSAPVEGASDVAARLSELVANVGRHADSYLIIVDDAPLLDEASAAALYQLVRVFGVPALLTARDEHALEGAVARLLHEDLVTVIDLDGLTLDETRTVLRRHLGADPRPESLQRLYTTTAGNPLFLRELTLAAQRSDRVARGPYGLEIDPARLPAHVLDTVAGRLADLDPGERRIAELVAVAQPWPRAAVAAEERAIVDDLLDAGVLAPAAPEAAGYLHLAHPIYAEALLGSLGSQQRAERRREAAQRLLALEDDPLRFTGVCLLSDAGGPVAADDLVWAAEYAHRVGDHARAVRAADEVMALEGTAVSPTITAHAALITASALSALGGDPGQTEAAFARAAELAVDADGRAAVEVRWGQHTALRELDPARAARRATELLPQLGSAAALLTPDLAKWRLMAGDAAALETPLADQTASDSGAALNAAIGMAMMATMAGRVADARRAVDAGRPLADRFAAVQPFAGGLLDLSAFLVHVADGDIAAARAFAEQRRREPFADSAGVWSYALAIVHLHGGRPDDALPLALLAVDQLRWRDFTGLLGPAIALAATVHAQRGEVDAARSLLASLQPAQRDDVKVVLQAAEAEAWLAVVTDDDAAVAIGALAAAVARGVELGHLLLAALTASVAVRLGGSAAVRPLLDASAAASGSPLIERVAGLAAALDQGDAARVIALVEPLVAGGLVAVAHAALESAATLADGDRMLERRARVRAAELGLTVTRVRSIRSPRSEAGLTEREWIIAQAAARRERSREIAERLGVSVRTVDNHLASVYRKLGISGRAELEAELRERS</sequence>
<dbReference type="GO" id="GO:0006355">
    <property type="term" value="P:regulation of DNA-templated transcription"/>
    <property type="evidence" value="ECO:0007669"/>
    <property type="project" value="InterPro"/>
</dbReference>
<keyword evidence="1" id="KW-0547">Nucleotide-binding</keyword>
<dbReference type="GO" id="GO:0005737">
    <property type="term" value="C:cytoplasm"/>
    <property type="evidence" value="ECO:0007669"/>
    <property type="project" value="TreeGrafter"/>
</dbReference>
<dbReference type="CDD" id="cd06170">
    <property type="entry name" value="LuxR_C_like"/>
    <property type="match status" value="1"/>
</dbReference>
<organism evidence="4 5">
    <name type="scientific">Microcella frigidaquae</name>
    <dbReference type="NCBI Taxonomy" id="424758"/>
    <lineage>
        <taxon>Bacteria</taxon>
        <taxon>Bacillati</taxon>
        <taxon>Actinomycetota</taxon>
        <taxon>Actinomycetes</taxon>
        <taxon>Micrococcales</taxon>
        <taxon>Microbacteriaceae</taxon>
        <taxon>Microcella</taxon>
    </lineage>
</organism>
<keyword evidence="5" id="KW-1185">Reference proteome</keyword>
<accession>A0A840XHY6</accession>
<dbReference type="SUPFAM" id="SSF52540">
    <property type="entry name" value="P-loop containing nucleoside triphosphate hydrolases"/>
    <property type="match status" value="1"/>
</dbReference>
<dbReference type="Gene3D" id="3.40.50.300">
    <property type="entry name" value="P-loop containing nucleotide triphosphate hydrolases"/>
    <property type="match status" value="1"/>
</dbReference>
<dbReference type="GO" id="GO:0004016">
    <property type="term" value="F:adenylate cyclase activity"/>
    <property type="evidence" value="ECO:0007669"/>
    <property type="project" value="TreeGrafter"/>
</dbReference>
<dbReference type="RefSeq" id="WP_153982128.1">
    <property type="nucleotide sequence ID" value="NZ_BAAANZ010000004.1"/>
</dbReference>
<dbReference type="Proteomes" id="UP000552883">
    <property type="component" value="Unassembled WGS sequence"/>
</dbReference>
<gene>
    <name evidence="4" type="ORF">BJ959_001608</name>
</gene>
<feature type="domain" description="HTH luxR-type" evidence="3">
    <location>
        <begin position="800"/>
        <end position="865"/>
    </location>
</feature>
<dbReference type="EMBL" id="JACHBS010000001">
    <property type="protein sequence ID" value="MBB5618112.1"/>
    <property type="molecule type" value="Genomic_DNA"/>
</dbReference>
<evidence type="ECO:0000313" key="4">
    <source>
        <dbReference type="EMBL" id="MBB5618112.1"/>
    </source>
</evidence>
<dbReference type="PROSITE" id="PS50043">
    <property type="entry name" value="HTH_LUXR_2"/>
    <property type="match status" value="1"/>
</dbReference>
<dbReference type="Pfam" id="PF13604">
    <property type="entry name" value="AAA_30"/>
    <property type="match status" value="1"/>
</dbReference>
<dbReference type="Pfam" id="PF00196">
    <property type="entry name" value="GerE"/>
    <property type="match status" value="1"/>
</dbReference>
<comment type="caution">
    <text evidence="4">The sequence shown here is derived from an EMBL/GenBank/DDBJ whole genome shotgun (WGS) entry which is preliminary data.</text>
</comment>
<dbReference type="Gene3D" id="1.10.10.10">
    <property type="entry name" value="Winged helix-like DNA-binding domain superfamily/Winged helix DNA-binding domain"/>
    <property type="match status" value="1"/>
</dbReference>
<name>A0A840XHY6_9MICO</name>
<dbReference type="InterPro" id="IPR000792">
    <property type="entry name" value="Tscrpt_reg_LuxR_C"/>
</dbReference>
<dbReference type="SUPFAM" id="SSF46894">
    <property type="entry name" value="C-terminal effector domain of the bipartite response regulators"/>
    <property type="match status" value="1"/>
</dbReference>
<evidence type="ECO:0000256" key="2">
    <source>
        <dbReference type="ARBA" id="ARBA00022840"/>
    </source>
</evidence>
<dbReference type="InterPro" id="IPR016032">
    <property type="entry name" value="Sig_transdc_resp-reg_C-effctor"/>
</dbReference>
<dbReference type="OrthoDB" id="27092at2"/>
<dbReference type="SMART" id="SM00421">
    <property type="entry name" value="HTH_LUXR"/>
    <property type="match status" value="1"/>
</dbReference>
<dbReference type="InterPro" id="IPR036388">
    <property type="entry name" value="WH-like_DNA-bd_sf"/>
</dbReference>